<organism evidence="6 7">
    <name type="scientific">Pisolithus tinctorius Marx 270</name>
    <dbReference type="NCBI Taxonomy" id="870435"/>
    <lineage>
        <taxon>Eukaryota</taxon>
        <taxon>Fungi</taxon>
        <taxon>Dikarya</taxon>
        <taxon>Basidiomycota</taxon>
        <taxon>Agaricomycotina</taxon>
        <taxon>Agaricomycetes</taxon>
        <taxon>Agaricomycetidae</taxon>
        <taxon>Boletales</taxon>
        <taxon>Sclerodermatineae</taxon>
        <taxon>Pisolithaceae</taxon>
        <taxon>Pisolithus</taxon>
    </lineage>
</organism>
<feature type="non-terminal residue" evidence="6">
    <location>
        <position position="1"/>
    </location>
</feature>
<evidence type="ECO:0000259" key="5">
    <source>
        <dbReference type="PROSITE" id="PS52012"/>
    </source>
</evidence>
<reference evidence="7" key="2">
    <citation type="submission" date="2015-01" db="EMBL/GenBank/DDBJ databases">
        <title>Evolutionary Origins and Diversification of the Mycorrhizal Mutualists.</title>
        <authorList>
            <consortium name="DOE Joint Genome Institute"/>
            <consortium name="Mycorrhizal Genomics Consortium"/>
            <person name="Kohler A."/>
            <person name="Kuo A."/>
            <person name="Nagy L.G."/>
            <person name="Floudas D."/>
            <person name="Copeland A."/>
            <person name="Barry K.W."/>
            <person name="Cichocki N."/>
            <person name="Veneault-Fourrey C."/>
            <person name="LaButti K."/>
            <person name="Lindquist E.A."/>
            <person name="Lipzen A."/>
            <person name="Lundell T."/>
            <person name="Morin E."/>
            <person name="Murat C."/>
            <person name="Riley R."/>
            <person name="Ohm R."/>
            <person name="Sun H."/>
            <person name="Tunlid A."/>
            <person name="Henrissat B."/>
            <person name="Grigoriev I.V."/>
            <person name="Hibbett D.S."/>
            <person name="Martin F."/>
        </authorList>
    </citation>
    <scope>NUCLEOTIDE SEQUENCE [LARGE SCALE GENOMIC DNA]</scope>
    <source>
        <strain evidence="7">Marx 270</strain>
    </source>
</reference>
<comment type="subcellular location">
    <subcellularLocation>
        <location evidence="1">Secreted</location>
    </subcellularLocation>
</comment>
<sequence>LVACAEPCITNANLDGCSATDDTCLCNSQTFVNSATSCIESACTGSDLQQAEQFAQSLCLSVVCC</sequence>
<keyword evidence="3" id="KW-0732">Signal</keyword>
<protein>
    <recommendedName>
        <fullName evidence="5">CFEM domain-containing protein</fullName>
    </recommendedName>
</protein>
<evidence type="ECO:0000256" key="1">
    <source>
        <dbReference type="ARBA" id="ARBA00004613"/>
    </source>
</evidence>
<evidence type="ECO:0000256" key="2">
    <source>
        <dbReference type="ARBA" id="ARBA00022525"/>
    </source>
</evidence>
<dbReference type="OrthoDB" id="3065412at2759"/>
<dbReference type="HOGENOM" id="CLU_063084_7_3_1"/>
<accession>A0A0C3JPZ3</accession>
<dbReference type="InterPro" id="IPR008427">
    <property type="entry name" value="Extracellular_membr_CFEM_dom"/>
</dbReference>
<gene>
    <name evidence="6" type="ORF">M404DRAFT_127485</name>
</gene>
<keyword evidence="2" id="KW-0964">Secreted</keyword>
<evidence type="ECO:0000313" key="7">
    <source>
        <dbReference type="Proteomes" id="UP000054217"/>
    </source>
</evidence>
<feature type="domain" description="CFEM" evidence="5">
    <location>
        <begin position="1"/>
        <end position="65"/>
    </location>
</feature>
<dbReference type="EMBL" id="KN831950">
    <property type="protein sequence ID" value="KIO11253.1"/>
    <property type="molecule type" value="Genomic_DNA"/>
</dbReference>
<dbReference type="InParanoid" id="A0A0C3JPZ3"/>
<dbReference type="STRING" id="870435.A0A0C3JPZ3"/>
<dbReference type="PROSITE" id="PS52012">
    <property type="entry name" value="CFEM"/>
    <property type="match status" value="1"/>
</dbReference>
<dbReference type="Proteomes" id="UP000054217">
    <property type="component" value="Unassembled WGS sequence"/>
</dbReference>
<evidence type="ECO:0000256" key="4">
    <source>
        <dbReference type="ARBA" id="ARBA00023157"/>
    </source>
</evidence>
<dbReference type="SMART" id="SM00747">
    <property type="entry name" value="CFEM"/>
    <property type="match status" value="1"/>
</dbReference>
<evidence type="ECO:0000256" key="3">
    <source>
        <dbReference type="ARBA" id="ARBA00022729"/>
    </source>
</evidence>
<keyword evidence="4" id="KW-1015">Disulfide bond</keyword>
<dbReference type="AlphaFoldDB" id="A0A0C3JPZ3"/>
<dbReference type="Pfam" id="PF05730">
    <property type="entry name" value="CFEM"/>
    <property type="match status" value="1"/>
</dbReference>
<name>A0A0C3JPZ3_PISTI</name>
<evidence type="ECO:0000313" key="6">
    <source>
        <dbReference type="EMBL" id="KIO11253.1"/>
    </source>
</evidence>
<proteinExistence type="predicted"/>
<dbReference type="GO" id="GO:0005576">
    <property type="term" value="C:extracellular region"/>
    <property type="evidence" value="ECO:0007669"/>
    <property type="project" value="UniProtKB-SubCell"/>
</dbReference>
<keyword evidence="7" id="KW-1185">Reference proteome</keyword>
<reference evidence="6 7" key="1">
    <citation type="submission" date="2014-04" db="EMBL/GenBank/DDBJ databases">
        <authorList>
            <consortium name="DOE Joint Genome Institute"/>
            <person name="Kuo A."/>
            <person name="Kohler A."/>
            <person name="Costa M.D."/>
            <person name="Nagy L.G."/>
            <person name="Floudas D."/>
            <person name="Copeland A."/>
            <person name="Barry K.W."/>
            <person name="Cichocki N."/>
            <person name="Veneault-Fourrey C."/>
            <person name="LaButti K."/>
            <person name="Lindquist E.A."/>
            <person name="Lipzen A."/>
            <person name="Lundell T."/>
            <person name="Morin E."/>
            <person name="Murat C."/>
            <person name="Sun H."/>
            <person name="Tunlid A."/>
            <person name="Henrissat B."/>
            <person name="Grigoriev I.V."/>
            <person name="Hibbett D.S."/>
            <person name="Martin F."/>
            <person name="Nordberg H.P."/>
            <person name="Cantor M.N."/>
            <person name="Hua S.X."/>
        </authorList>
    </citation>
    <scope>NUCLEOTIDE SEQUENCE [LARGE SCALE GENOMIC DNA]</scope>
    <source>
        <strain evidence="6 7">Marx 270</strain>
    </source>
</reference>